<accession>A0ABS7Y8C1</accession>
<organism evidence="6 7">
    <name type="scientific">Massilia hydrophila</name>
    <dbReference type="NCBI Taxonomy" id="3044279"/>
    <lineage>
        <taxon>Bacteria</taxon>
        <taxon>Pseudomonadati</taxon>
        <taxon>Pseudomonadota</taxon>
        <taxon>Betaproteobacteria</taxon>
        <taxon>Burkholderiales</taxon>
        <taxon>Oxalobacteraceae</taxon>
        <taxon>Telluria group</taxon>
        <taxon>Massilia</taxon>
    </lineage>
</organism>
<reference evidence="6 7" key="1">
    <citation type="submission" date="2021-07" db="EMBL/GenBank/DDBJ databases">
        <title>Characterization of Violacein-producing bacteria and related species.</title>
        <authorList>
            <person name="Wilson H.S."/>
            <person name="De Leon M.E."/>
        </authorList>
    </citation>
    <scope>NUCLEOTIDE SEQUENCE [LARGE SCALE GENOMIC DNA]</scope>
    <source>
        <strain evidence="6 7">HSC-2F05</strain>
    </source>
</reference>
<keyword evidence="2" id="KW-0805">Transcription regulation</keyword>
<comment type="similarity">
    <text evidence="1">Belongs to the LysR transcriptional regulatory family.</text>
</comment>
<dbReference type="RefSeq" id="WP_225238296.1">
    <property type="nucleotide sequence ID" value="NZ_JAHYBX010000002.1"/>
</dbReference>
<evidence type="ECO:0000256" key="1">
    <source>
        <dbReference type="ARBA" id="ARBA00009437"/>
    </source>
</evidence>
<gene>
    <name evidence="6" type="ORF">LE190_08410</name>
</gene>
<dbReference type="SUPFAM" id="SSF46785">
    <property type="entry name" value="Winged helix' DNA-binding domain"/>
    <property type="match status" value="1"/>
</dbReference>
<protein>
    <submittedName>
        <fullName evidence="6">LysR family transcriptional regulator</fullName>
    </submittedName>
</protein>
<evidence type="ECO:0000256" key="4">
    <source>
        <dbReference type="ARBA" id="ARBA00023163"/>
    </source>
</evidence>
<evidence type="ECO:0000259" key="5">
    <source>
        <dbReference type="PROSITE" id="PS50931"/>
    </source>
</evidence>
<dbReference type="Gene3D" id="3.40.190.290">
    <property type="match status" value="1"/>
</dbReference>
<dbReference type="SUPFAM" id="SSF53850">
    <property type="entry name" value="Periplasmic binding protein-like II"/>
    <property type="match status" value="1"/>
</dbReference>
<sequence>MSKPDGHKVKGGDGAPELVKQRCFVQVVRTGGISSAARLLGLTPSAVSKNIARLEAELGTSLLARDNRHLAPTVRGQQAFEAWSELIARLDQVQQELAAPDGLAGQLALSIPSGCLTWLAPLLARYRAAWPRVQLCLNVTDGRSDLVRDRNDLALRFGQLKDSRLRALRLTESPLVVCAAPAYLAQAGTPATPAELARHQGVLFRRPDIGPARPVELLPESASWQAQAIVNDGQALVQAALAGFGLIQVPLLLVQAEIDAGRLLEVLSGYRPAPLQVNLVFSGAPWLPAQTRAFLDMAREMFCDQAGAGCPAGAGASPAARGVDETC</sequence>
<dbReference type="PANTHER" id="PTHR30537:SF5">
    <property type="entry name" value="HTH-TYPE TRANSCRIPTIONAL ACTIVATOR TTDR-RELATED"/>
    <property type="match status" value="1"/>
</dbReference>
<dbReference type="Pfam" id="PF00126">
    <property type="entry name" value="HTH_1"/>
    <property type="match status" value="1"/>
</dbReference>
<evidence type="ECO:0000313" key="6">
    <source>
        <dbReference type="EMBL" id="MCA1855947.1"/>
    </source>
</evidence>
<proteinExistence type="inferred from homology"/>
<evidence type="ECO:0000256" key="2">
    <source>
        <dbReference type="ARBA" id="ARBA00023015"/>
    </source>
</evidence>
<dbReference type="PROSITE" id="PS50931">
    <property type="entry name" value="HTH_LYSR"/>
    <property type="match status" value="1"/>
</dbReference>
<feature type="domain" description="HTH lysR-type" evidence="5">
    <location>
        <begin position="22"/>
        <end position="73"/>
    </location>
</feature>
<keyword evidence="3" id="KW-0238">DNA-binding</keyword>
<dbReference type="InterPro" id="IPR000847">
    <property type="entry name" value="LysR_HTH_N"/>
</dbReference>
<dbReference type="InterPro" id="IPR058163">
    <property type="entry name" value="LysR-type_TF_proteobact-type"/>
</dbReference>
<dbReference type="CDD" id="cd08422">
    <property type="entry name" value="PBP2_CrgA_like"/>
    <property type="match status" value="1"/>
</dbReference>
<dbReference type="Proteomes" id="UP001198602">
    <property type="component" value="Unassembled WGS sequence"/>
</dbReference>
<dbReference type="InterPro" id="IPR005119">
    <property type="entry name" value="LysR_subst-bd"/>
</dbReference>
<keyword evidence="4" id="KW-0804">Transcription</keyword>
<evidence type="ECO:0000256" key="3">
    <source>
        <dbReference type="ARBA" id="ARBA00023125"/>
    </source>
</evidence>
<dbReference type="Pfam" id="PF03466">
    <property type="entry name" value="LysR_substrate"/>
    <property type="match status" value="1"/>
</dbReference>
<dbReference type="PANTHER" id="PTHR30537">
    <property type="entry name" value="HTH-TYPE TRANSCRIPTIONAL REGULATOR"/>
    <property type="match status" value="1"/>
</dbReference>
<dbReference type="Gene3D" id="1.10.10.10">
    <property type="entry name" value="Winged helix-like DNA-binding domain superfamily/Winged helix DNA-binding domain"/>
    <property type="match status" value="1"/>
</dbReference>
<dbReference type="InterPro" id="IPR036388">
    <property type="entry name" value="WH-like_DNA-bd_sf"/>
</dbReference>
<evidence type="ECO:0000313" key="7">
    <source>
        <dbReference type="Proteomes" id="UP001198602"/>
    </source>
</evidence>
<dbReference type="EMBL" id="JAHYBX010000002">
    <property type="protein sequence ID" value="MCA1855947.1"/>
    <property type="molecule type" value="Genomic_DNA"/>
</dbReference>
<name>A0ABS7Y8C1_9BURK</name>
<comment type="caution">
    <text evidence="6">The sequence shown here is derived from an EMBL/GenBank/DDBJ whole genome shotgun (WGS) entry which is preliminary data.</text>
</comment>
<keyword evidence="7" id="KW-1185">Reference proteome</keyword>
<dbReference type="InterPro" id="IPR036390">
    <property type="entry name" value="WH_DNA-bd_sf"/>
</dbReference>